<evidence type="ECO:0000313" key="2">
    <source>
        <dbReference type="Proteomes" id="UP001465755"/>
    </source>
</evidence>
<evidence type="ECO:0000313" key="1">
    <source>
        <dbReference type="EMBL" id="KAK9806434.1"/>
    </source>
</evidence>
<dbReference type="PANTHER" id="PTHR32440:SF0">
    <property type="entry name" value="PHOSPHATASE DCR2-RELATED"/>
    <property type="match status" value="1"/>
</dbReference>
<proteinExistence type="predicted"/>
<dbReference type="SUPFAM" id="SSF56300">
    <property type="entry name" value="Metallo-dependent phosphatases"/>
    <property type="match status" value="1"/>
</dbReference>
<gene>
    <name evidence="1" type="ORF">WJX73_007212</name>
</gene>
<protein>
    <recommendedName>
        <fullName evidence="3">Capsule synthesis protein CapA domain-containing protein</fullName>
    </recommendedName>
</protein>
<evidence type="ECO:0008006" key="3">
    <source>
        <dbReference type="Google" id="ProtNLM"/>
    </source>
</evidence>
<name>A0AAW1PDS9_9CHLO</name>
<dbReference type="Proteomes" id="UP001465755">
    <property type="component" value="Unassembled WGS sequence"/>
</dbReference>
<accession>A0AAW1PDS9</accession>
<dbReference type="EMBL" id="JALJOQ010000038">
    <property type="protein sequence ID" value="KAK9806434.1"/>
    <property type="molecule type" value="Genomic_DNA"/>
</dbReference>
<dbReference type="PANTHER" id="PTHR32440">
    <property type="entry name" value="PHOSPHATASE DCR2-RELATED-RELATED"/>
    <property type="match status" value="1"/>
</dbReference>
<sequence length="175" mass="18537">MFDAGCEEANLTGVQHEGVYSAHVNGGLFAAMVERGDVAMVNVGHDHINDFCSTLMGIRLCYGGGFGYHAYGLAGWPRRSRQIVLAEDGSYIRTWKRLSEEGGFDKVDEETFLLAPSGLINTTSAAQNTGDFTSQTVLGCGDYGRCNGSVSGFASYETAAAELGQADPPSISYAG</sequence>
<reference evidence="1 2" key="1">
    <citation type="journal article" date="2024" name="Nat. Commun.">
        <title>Phylogenomics reveals the evolutionary origins of lichenization in chlorophyte algae.</title>
        <authorList>
            <person name="Puginier C."/>
            <person name="Libourel C."/>
            <person name="Otte J."/>
            <person name="Skaloud P."/>
            <person name="Haon M."/>
            <person name="Grisel S."/>
            <person name="Petersen M."/>
            <person name="Berrin J.G."/>
            <person name="Delaux P.M."/>
            <person name="Dal Grande F."/>
            <person name="Keller J."/>
        </authorList>
    </citation>
    <scope>NUCLEOTIDE SEQUENCE [LARGE SCALE GENOMIC DNA]</scope>
    <source>
        <strain evidence="1 2">SAG 2036</strain>
    </source>
</reference>
<dbReference type="InterPro" id="IPR029052">
    <property type="entry name" value="Metallo-depent_PP-like"/>
</dbReference>
<organism evidence="1 2">
    <name type="scientific">Symbiochloris irregularis</name>
    <dbReference type="NCBI Taxonomy" id="706552"/>
    <lineage>
        <taxon>Eukaryota</taxon>
        <taxon>Viridiplantae</taxon>
        <taxon>Chlorophyta</taxon>
        <taxon>core chlorophytes</taxon>
        <taxon>Trebouxiophyceae</taxon>
        <taxon>Trebouxiales</taxon>
        <taxon>Trebouxiaceae</taxon>
        <taxon>Symbiochloris</taxon>
    </lineage>
</organism>
<keyword evidence="2" id="KW-1185">Reference proteome</keyword>
<dbReference type="GO" id="GO:0005737">
    <property type="term" value="C:cytoplasm"/>
    <property type="evidence" value="ECO:0007669"/>
    <property type="project" value="TreeGrafter"/>
</dbReference>
<comment type="caution">
    <text evidence="1">The sequence shown here is derived from an EMBL/GenBank/DDBJ whole genome shotgun (WGS) entry which is preliminary data.</text>
</comment>
<dbReference type="GO" id="GO:0016788">
    <property type="term" value="F:hydrolase activity, acting on ester bonds"/>
    <property type="evidence" value="ECO:0007669"/>
    <property type="project" value="TreeGrafter"/>
</dbReference>
<dbReference type="AlphaFoldDB" id="A0AAW1PDS9"/>